<evidence type="ECO:0000313" key="1">
    <source>
        <dbReference type="EMBL" id="CAI5793245.1"/>
    </source>
</evidence>
<gene>
    <name evidence="1" type="ORF">PODLI_1B010270</name>
</gene>
<dbReference type="AlphaFoldDB" id="A0AA35LBD5"/>
<dbReference type="Proteomes" id="UP001178461">
    <property type="component" value="Chromosome 14"/>
</dbReference>
<protein>
    <submittedName>
        <fullName evidence="1">Uncharacterized protein</fullName>
    </submittedName>
</protein>
<proteinExistence type="predicted"/>
<evidence type="ECO:0000313" key="2">
    <source>
        <dbReference type="Proteomes" id="UP001178461"/>
    </source>
</evidence>
<keyword evidence="2" id="KW-1185">Reference proteome</keyword>
<feature type="non-terminal residue" evidence="1">
    <location>
        <position position="1"/>
    </location>
</feature>
<dbReference type="EMBL" id="OX395139">
    <property type="protein sequence ID" value="CAI5793245.1"/>
    <property type="molecule type" value="Genomic_DNA"/>
</dbReference>
<sequence>NHIYESPCMSASRSSLKNQSKEVVNTSAALLAPKEDMRELNGTKINIYVIMEILTF</sequence>
<name>A0AA35LBD5_9SAUR</name>
<organism evidence="1 2">
    <name type="scientific">Podarcis lilfordi</name>
    <name type="common">Lilford's wall lizard</name>
    <dbReference type="NCBI Taxonomy" id="74358"/>
    <lineage>
        <taxon>Eukaryota</taxon>
        <taxon>Metazoa</taxon>
        <taxon>Chordata</taxon>
        <taxon>Craniata</taxon>
        <taxon>Vertebrata</taxon>
        <taxon>Euteleostomi</taxon>
        <taxon>Lepidosauria</taxon>
        <taxon>Squamata</taxon>
        <taxon>Bifurcata</taxon>
        <taxon>Unidentata</taxon>
        <taxon>Episquamata</taxon>
        <taxon>Laterata</taxon>
        <taxon>Lacertibaenia</taxon>
        <taxon>Lacertidae</taxon>
        <taxon>Podarcis</taxon>
    </lineage>
</organism>
<accession>A0AA35LBD5</accession>
<reference evidence="1" key="1">
    <citation type="submission" date="2022-12" db="EMBL/GenBank/DDBJ databases">
        <authorList>
            <person name="Alioto T."/>
            <person name="Alioto T."/>
            <person name="Gomez Garrido J."/>
        </authorList>
    </citation>
    <scope>NUCLEOTIDE SEQUENCE</scope>
</reference>